<dbReference type="InterPro" id="IPR013083">
    <property type="entry name" value="Znf_RING/FYVE/PHD"/>
</dbReference>
<organism evidence="4 5">
    <name type="scientific">Nepenthes gracilis</name>
    <name type="common">Slender pitcher plant</name>
    <dbReference type="NCBI Taxonomy" id="150966"/>
    <lineage>
        <taxon>Eukaryota</taxon>
        <taxon>Viridiplantae</taxon>
        <taxon>Streptophyta</taxon>
        <taxon>Embryophyta</taxon>
        <taxon>Tracheophyta</taxon>
        <taxon>Spermatophyta</taxon>
        <taxon>Magnoliopsida</taxon>
        <taxon>eudicotyledons</taxon>
        <taxon>Gunneridae</taxon>
        <taxon>Pentapetalae</taxon>
        <taxon>Caryophyllales</taxon>
        <taxon>Nepenthaceae</taxon>
        <taxon>Nepenthes</taxon>
    </lineage>
</organism>
<keyword evidence="2" id="KW-0175">Coiled coil</keyword>
<dbReference type="Pfam" id="PF13920">
    <property type="entry name" value="zf-C3HC4_3"/>
    <property type="match status" value="1"/>
</dbReference>
<dbReference type="GO" id="GO:0008270">
    <property type="term" value="F:zinc ion binding"/>
    <property type="evidence" value="ECO:0007669"/>
    <property type="project" value="UniProtKB-KW"/>
</dbReference>
<dbReference type="SUPFAM" id="SSF57850">
    <property type="entry name" value="RING/U-box"/>
    <property type="match status" value="1"/>
</dbReference>
<comment type="caution">
    <text evidence="4">The sequence shown here is derived from an EMBL/GenBank/DDBJ whole genome shotgun (WGS) entry which is preliminary data.</text>
</comment>
<reference evidence="4" key="1">
    <citation type="submission" date="2023-05" db="EMBL/GenBank/DDBJ databases">
        <title>Nepenthes gracilis genome sequencing.</title>
        <authorList>
            <person name="Fukushima K."/>
        </authorList>
    </citation>
    <scope>NUCLEOTIDE SEQUENCE</scope>
    <source>
        <strain evidence="4">SING2019-196</strain>
    </source>
</reference>
<accession>A0AAD3XXG8</accession>
<dbReference type="PANTHER" id="PTHR46405:SF2">
    <property type="entry name" value="OS05G0141500 PROTEIN"/>
    <property type="match status" value="1"/>
</dbReference>
<evidence type="ECO:0000256" key="2">
    <source>
        <dbReference type="SAM" id="Coils"/>
    </source>
</evidence>
<evidence type="ECO:0000313" key="4">
    <source>
        <dbReference type="EMBL" id="GMH20024.1"/>
    </source>
</evidence>
<dbReference type="InterPro" id="IPR001841">
    <property type="entry name" value="Znf_RING"/>
</dbReference>
<proteinExistence type="predicted"/>
<name>A0AAD3XXG8_NEPGR</name>
<dbReference type="PROSITE" id="PS50089">
    <property type="entry name" value="ZF_RING_2"/>
    <property type="match status" value="1"/>
</dbReference>
<dbReference type="Gene3D" id="3.30.40.10">
    <property type="entry name" value="Zinc/RING finger domain, C3HC4 (zinc finger)"/>
    <property type="match status" value="1"/>
</dbReference>
<dbReference type="AlphaFoldDB" id="A0AAD3XXG8"/>
<dbReference type="EMBL" id="BSYO01000021">
    <property type="protein sequence ID" value="GMH20024.1"/>
    <property type="molecule type" value="Genomic_DNA"/>
</dbReference>
<evidence type="ECO:0000256" key="1">
    <source>
        <dbReference type="PROSITE-ProRule" id="PRU00175"/>
    </source>
</evidence>
<gene>
    <name evidence="4" type="ORF">Nepgr_021865</name>
</gene>
<keyword evidence="1" id="KW-0479">Metal-binding</keyword>
<keyword evidence="5" id="KW-1185">Reference proteome</keyword>
<dbReference type="InterPro" id="IPR046934">
    <property type="entry name" value="PIR2-like"/>
</dbReference>
<protein>
    <recommendedName>
        <fullName evidence="3">RING-type domain-containing protein</fullName>
    </recommendedName>
</protein>
<feature type="domain" description="RING-type" evidence="3">
    <location>
        <begin position="405"/>
        <end position="445"/>
    </location>
</feature>
<dbReference type="PANTHER" id="PTHR46405">
    <property type="entry name" value="OS05G0141500 PROTEIN"/>
    <property type="match status" value="1"/>
</dbReference>
<evidence type="ECO:0000313" key="5">
    <source>
        <dbReference type="Proteomes" id="UP001279734"/>
    </source>
</evidence>
<keyword evidence="1" id="KW-0863">Zinc-finger</keyword>
<dbReference type="Proteomes" id="UP001279734">
    <property type="component" value="Unassembled WGS sequence"/>
</dbReference>
<evidence type="ECO:0000259" key="3">
    <source>
        <dbReference type="PROSITE" id="PS50089"/>
    </source>
</evidence>
<keyword evidence="1" id="KW-0862">Zinc</keyword>
<sequence length="459" mass="52086">MGVDVPHDIGSINLSTKSMSSSSSSYSFDIDAILSTSSIPKTINPPATPFIKSMLSSDDTELSLSLATKRNPSPMSISCNSNTPNYSFAGIPYDKSLGQWEPQGKKDEMIMKLVPRLQELQNQLQEWKEWANQKIMQATHRLSKDKAELNTLRQEKEEVERLKKEKQTLEENTIKKLSEMENALSKATGQVERANAAVKRLEVENAALRQEMESAKLQAVESAAGFQEVSKREKKTQMKFQTLEKQKRLFQEELAAERRKLAQLPQQLEQAQDLHLQLEARWKEEEKAKEELLRQANSVRKEREQLEASAKSKDDMIRSKAEAHLQKYRDDIQKLEQEISQLRLKSNSSKIAALKRGADGSYVSKLSDCKISWALKETGAHFLSAMADDCDEGSGMRGVKRERECVMCLTEEMSVVFLPCAHQVVCTMCNKLHEERGMKDCPSCRSPIEQRICAKYAHP</sequence>
<feature type="coiled-coil region" evidence="2">
    <location>
        <begin position="135"/>
        <end position="352"/>
    </location>
</feature>
<dbReference type="CDD" id="cd23128">
    <property type="entry name" value="RING-HC_MIP1-like"/>
    <property type="match status" value="1"/>
</dbReference>